<dbReference type="OrthoDB" id="9902153at2759"/>
<sequence>MAFKFKSQWVNLRISVAIVTLLLICITVLRYSQVEHREKRSILASTEIPVEYIDPASIDLAPLVNTLINATHTGSQHLFSVLSVTSHSSLALHKLTLLVYNISDFQDIEKNGVFPMRYCYCVTNKTNDLTDFTAILLDVMGNSTTYLQELFKSSSILSVSQKNSSDCIYICVMAGKTDRDLSQLWDSVPPLFNHTVIEETHKDLQPLPSGPGETSSPALSTGTLPPAISTATQPIMAAMTSSTSTGVPPVSEHSSTLWQTEQSVVHMTTSPSPVPITTVMSTTESKPATVSASVSMTTSQAVLTTNQVTTLITTRLTAVPTVPTAVPTTARGTTVPVPAEPSTTLMSSAVTRQPSRTFVSRTATPSSIPSTAITTPTTLPVTTQQPADTTTTTPATTKAPATEKPGCPWRSELFYRGSQREDVNEALREDLRGSSPTVSAVKLQPCVFELCKFFSQCLCRGYSHRTSLQSYCIDSHFWYERHTVEVCSRVRRVAFSRNLKQKCLARMCVKM</sequence>
<dbReference type="InterPro" id="IPR037643">
    <property type="entry name" value="HHLA1"/>
</dbReference>
<feature type="transmembrane region" description="Helical" evidence="2">
    <location>
        <begin position="12"/>
        <end position="31"/>
    </location>
</feature>
<name>A0A8T2M0Y6_ASTMX</name>
<dbReference type="PANTHER" id="PTHR15299">
    <property type="entry name" value="HERV-H LTR-ASSOCIATING PROTEIN 1"/>
    <property type="match status" value="1"/>
</dbReference>
<keyword evidence="2" id="KW-1133">Transmembrane helix</keyword>
<dbReference type="AlphaFoldDB" id="A0A8T2M0Y6"/>
<feature type="region of interest" description="Disordered" evidence="1">
    <location>
        <begin position="203"/>
        <end position="224"/>
    </location>
</feature>
<feature type="compositionally biased region" description="Polar residues" evidence="1">
    <location>
        <begin position="212"/>
        <end position="224"/>
    </location>
</feature>
<feature type="region of interest" description="Disordered" evidence="1">
    <location>
        <begin position="330"/>
        <end position="404"/>
    </location>
</feature>
<protein>
    <submittedName>
        <fullName evidence="3">HERV-H LTR-associating protein 1</fullName>
    </submittedName>
</protein>
<comment type="caution">
    <text evidence="3">The sequence shown here is derived from an EMBL/GenBank/DDBJ whole genome shotgun (WGS) entry which is preliminary data.</text>
</comment>
<proteinExistence type="predicted"/>
<dbReference type="PANTHER" id="PTHR15299:SF3">
    <property type="entry name" value="HERV-H LTR-ASSOCIATING PROTEIN 1"/>
    <property type="match status" value="1"/>
</dbReference>
<evidence type="ECO:0000256" key="2">
    <source>
        <dbReference type="SAM" id="Phobius"/>
    </source>
</evidence>
<keyword evidence="2" id="KW-0812">Transmembrane</keyword>
<feature type="compositionally biased region" description="Low complexity" evidence="1">
    <location>
        <begin position="362"/>
        <end position="404"/>
    </location>
</feature>
<evidence type="ECO:0000256" key="1">
    <source>
        <dbReference type="SAM" id="MobiDB-lite"/>
    </source>
</evidence>
<reference evidence="3 4" key="1">
    <citation type="submission" date="2021-07" db="EMBL/GenBank/DDBJ databases">
        <authorList>
            <person name="Imarazene B."/>
            <person name="Zahm M."/>
            <person name="Klopp C."/>
            <person name="Cabau C."/>
            <person name="Beille S."/>
            <person name="Jouanno E."/>
            <person name="Castinel A."/>
            <person name="Lluch J."/>
            <person name="Gil L."/>
            <person name="Kuchtly C."/>
            <person name="Lopez Roques C."/>
            <person name="Donnadieu C."/>
            <person name="Parrinello H."/>
            <person name="Journot L."/>
            <person name="Du K."/>
            <person name="Schartl M."/>
            <person name="Retaux S."/>
            <person name="Guiguen Y."/>
        </authorList>
    </citation>
    <scope>NUCLEOTIDE SEQUENCE [LARGE SCALE GENOMIC DNA]</scope>
    <source>
        <strain evidence="3">Pach_M1</strain>
        <tissue evidence="3">Testis</tissue>
    </source>
</reference>
<dbReference type="EMBL" id="JAICCE010000004">
    <property type="protein sequence ID" value="KAG9278268.1"/>
    <property type="molecule type" value="Genomic_DNA"/>
</dbReference>
<evidence type="ECO:0000313" key="3">
    <source>
        <dbReference type="EMBL" id="KAG9278268.1"/>
    </source>
</evidence>
<dbReference type="Proteomes" id="UP000752171">
    <property type="component" value="Unassembled WGS sequence"/>
</dbReference>
<gene>
    <name evidence="3" type="primary">HHLA1</name>
    <name evidence="3" type="ORF">AMEX_G6106</name>
</gene>
<accession>A0A8T2M0Y6</accession>
<organism evidence="3 4">
    <name type="scientific">Astyanax mexicanus</name>
    <name type="common">Blind cave fish</name>
    <name type="synonym">Astyanax fasciatus mexicanus</name>
    <dbReference type="NCBI Taxonomy" id="7994"/>
    <lineage>
        <taxon>Eukaryota</taxon>
        <taxon>Metazoa</taxon>
        <taxon>Chordata</taxon>
        <taxon>Craniata</taxon>
        <taxon>Vertebrata</taxon>
        <taxon>Euteleostomi</taxon>
        <taxon>Actinopterygii</taxon>
        <taxon>Neopterygii</taxon>
        <taxon>Teleostei</taxon>
        <taxon>Ostariophysi</taxon>
        <taxon>Characiformes</taxon>
        <taxon>Characoidei</taxon>
        <taxon>Acestrorhamphidae</taxon>
        <taxon>Acestrorhamphinae</taxon>
        <taxon>Astyanax</taxon>
    </lineage>
</organism>
<keyword evidence="2" id="KW-0472">Membrane</keyword>
<feature type="compositionally biased region" description="Polar residues" evidence="1">
    <location>
        <begin position="341"/>
        <end position="361"/>
    </location>
</feature>
<evidence type="ECO:0000313" key="4">
    <source>
        <dbReference type="Proteomes" id="UP000752171"/>
    </source>
</evidence>